<keyword evidence="4 6" id="KW-0472">Membrane</keyword>
<feature type="transmembrane region" description="Helical" evidence="6">
    <location>
        <begin position="280"/>
        <end position="298"/>
    </location>
</feature>
<proteinExistence type="predicted"/>
<dbReference type="Gene3D" id="3.30.750.24">
    <property type="entry name" value="STAS domain"/>
    <property type="match status" value="1"/>
</dbReference>
<dbReference type="InterPro" id="IPR001902">
    <property type="entry name" value="SLC26A/SulP_fam"/>
</dbReference>
<dbReference type="NCBIfam" id="TIGR00815">
    <property type="entry name" value="sulP"/>
    <property type="match status" value="1"/>
</dbReference>
<accession>A0A6S8VXW5</accession>
<reference evidence="8" key="1">
    <citation type="submission" date="2021-01" db="EMBL/GenBank/DDBJ databases">
        <authorList>
            <person name="Corre E."/>
            <person name="Pelletier E."/>
            <person name="Niang G."/>
            <person name="Scheremetjew M."/>
            <person name="Finn R."/>
            <person name="Kale V."/>
            <person name="Holt S."/>
            <person name="Cochrane G."/>
            <person name="Meng A."/>
            <person name="Brown T."/>
            <person name="Cohen L."/>
        </authorList>
    </citation>
    <scope>NUCLEOTIDE SEQUENCE</scope>
    <source>
        <strain evidence="8">GSO104</strain>
    </source>
</reference>
<keyword evidence="2 6" id="KW-0812">Transmembrane</keyword>
<feature type="transmembrane region" description="Helical" evidence="6">
    <location>
        <begin position="497"/>
        <end position="525"/>
    </location>
</feature>
<feature type="transmembrane region" description="Helical" evidence="6">
    <location>
        <begin position="137"/>
        <end position="158"/>
    </location>
</feature>
<dbReference type="EMBL" id="HBNS01008826">
    <property type="protein sequence ID" value="CAE4592359.1"/>
    <property type="molecule type" value="Transcribed_RNA"/>
</dbReference>
<sequence length="728" mass="79738">MSGSIGSLSSAESLDLDDSGVKRRFVTKHRENLDRIQQDCANGAPTRHSVHDPSKRELDEYSASAYGGPEHWFEKHKQTVLNACKKRSCEDWAESIFPMYEWLKQYNWKTTLLADVIAGLTVGIMIIPQSMSYAKLAGLPVEFGLYSSLVPVYAYAVFGTSRQLAVGPVALISLLLNTGLTLVLENDGKTPENTPNYEEIYGNLAIQTSFLVGICYILMGVFRLGFVTILLSHAVVSGFTSAAAIIIGMTQLKYLFGYSIPSDKSLHKMLVNIFRDIGQFNYKTFLLGSSCVAFLLGMKTLAKKYPKFKYARALAPLIVTVFTIVLQATIDLEARGIPIVGNIPKGLPRFTGGIAVDIDSVGQLAVVILSIVIVGFMESIAIAKQLAGKHNYEIDSSKELVGLGVANMCGGLFGGYPLTGSFSRSAVNNEAGAKSGVSGIVTATLVMIVVLFLTPVFELLSFPTLASIVISGVVSLVDYEEAIYLWKVHKFDFGVWMVAFLGTLFLGVELGLGLAVCLSLLLVIFESAYPHTAILGRLPGTTQYRNIKNYRQAELYDGILVVRVDAPIYFANAQNIRDKVRKYEQRAGKNKKIQYIIIEFSAVAHVDTSALHVLHEMHKTYHKRNIRLCITNPNAKVMQRLQQSGLTDEITLDQIFVSTHDALIHCLNEMDGDEVSRHPTDYNDKDQDDETSELVSSPDVPPVTSSSDDGFGDNDDVEAGVAKATGFA</sequence>
<feature type="transmembrane region" description="Helical" evidence="6">
    <location>
        <begin position="112"/>
        <end position="131"/>
    </location>
</feature>
<comment type="subcellular location">
    <subcellularLocation>
        <location evidence="1">Membrane</location>
        <topology evidence="1">Multi-pass membrane protein</topology>
    </subcellularLocation>
</comment>
<dbReference type="InterPro" id="IPR036513">
    <property type="entry name" value="STAS_dom_sf"/>
</dbReference>
<evidence type="ECO:0000256" key="2">
    <source>
        <dbReference type="ARBA" id="ARBA00022692"/>
    </source>
</evidence>
<dbReference type="Pfam" id="PF00916">
    <property type="entry name" value="Sulfate_transp"/>
    <property type="match status" value="1"/>
</dbReference>
<evidence type="ECO:0000256" key="1">
    <source>
        <dbReference type="ARBA" id="ARBA00004141"/>
    </source>
</evidence>
<dbReference type="CDD" id="cd07042">
    <property type="entry name" value="STAS_SulP_like_sulfate_transporter"/>
    <property type="match status" value="1"/>
</dbReference>
<evidence type="ECO:0000256" key="6">
    <source>
        <dbReference type="SAM" id="Phobius"/>
    </source>
</evidence>
<dbReference type="SUPFAM" id="SSF52091">
    <property type="entry name" value="SpoIIaa-like"/>
    <property type="match status" value="1"/>
</dbReference>
<feature type="transmembrane region" description="Helical" evidence="6">
    <location>
        <begin position="234"/>
        <end position="260"/>
    </location>
</feature>
<feature type="transmembrane region" description="Helical" evidence="6">
    <location>
        <begin position="400"/>
        <end position="419"/>
    </location>
</feature>
<keyword evidence="3 6" id="KW-1133">Transmembrane helix</keyword>
<feature type="compositionally biased region" description="Low complexity" evidence="5">
    <location>
        <begin position="695"/>
        <end position="709"/>
    </location>
</feature>
<feature type="compositionally biased region" description="Basic and acidic residues" evidence="5">
    <location>
        <begin position="674"/>
        <end position="685"/>
    </location>
</feature>
<name>A0A6S8VXW5_9STRA</name>
<organism evidence="8">
    <name type="scientific">Ditylum brightwellii</name>
    <dbReference type="NCBI Taxonomy" id="49249"/>
    <lineage>
        <taxon>Eukaryota</taxon>
        <taxon>Sar</taxon>
        <taxon>Stramenopiles</taxon>
        <taxon>Ochrophyta</taxon>
        <taxon>Bacillariophyta</taxon>
        <taxon>Mediophyceae</taxon>
        <taxon>Lithodesmiophycidae</taxon>
        <taxon>Lithodesmiales</taxon>
        <taxon>Lithodesmiaceae</taxon>
        <taxon>Ditylum</taxon>
    </lineage>
</organism>
<dbReference type="InterPro" id="IPR002645">
    <property type="entry name" value="STAS_dom"/>
</dbReference>
<evidence type="ECO:0000256" key="5">
    <source>
        <dbReference type="SAM" id="MobiDB-lite"/>
    </source>
</evidence>
<feature type="transmembrane region" description="Helical" evidence="6">
    <location>
        <begin position="361"/>
        <end position="380"/>
    </location>
</feature>
<dbReference type="PANTHER" id="PTHR11814">
    <property type="entry name" value="SULFATE TRANSPORTER"/>
    <property type="match status" value="1"/>
</dbReference>
<dbReference type="AlphaFoldDB" id="A0A6S8VXW5"/>
<dbReference type="PROSITE" id="PS50801">
    <property type="entry name" value="STAS"/>
    <property type="match status" value="1"/>
</dbReference>
<feature type="transmembrane region" description="Helical" evidence="6">
    <location>
        <begin position="431"/>
        <end position="452"/>
    </location>
</feature>
<dbReference type="Pfam" id="PF01740">
    <property type="entry name" value="STAS"/>
    <property type="match status" value="1"/>
</dbReference>
<feature type="transmembrane region" description="Helical" evidence="6">
    <location>
        <begin position="165"/>
        <end position="184"/>
    </location>
</feature>
<feature type="transmembrane region" description="Helical" evidence="6">
    <location>
        <begin position="204"/>
        <end position="222"/>
    </location>
</feature>
<feature type="domain" description="STAS" evidence="7">
    <location>
        <begin position="549"/>
        <end position="666"/>
    </location>
</feature>
<dbReference type="GO" id="GO:0016020">
    <property type="term" value="C:membrane"/>
    <property type="evidence" value="ECO:0007669"/>
    <property type="project" value="UniProtKB-SubCell"/>
</dbReference>
<protein>
    <recommendedName>
        <fullName evidence="7">STAS domain-containing protein</fullName>
    </recommendedName>
</protein>
<feature type="transmembrane region" description="Helical" evidence="6">
    <location>
        <begin position="310"/>
        <end position="330"/>
    </location>
</feature>
<evidence type="ECO:0000313" key="8">
    <source>
        <dbReference type="EMBL" id="CAE4592359.1"/>
    </source>
</evidence>
<evidence type="ECO:0000259" key="7">
    <source>
        <dbReference type="PROSITE" id="PS50801"/>
    </source>
</evidence>
<dbReference type="InterPro" id="IPR011547">
    <property type="entry name" value="SLC26A/SulP_dom"/>
</dbReference>
<evidence type="ECO:0000256" key="3">
    <source>
        <dbReference type="ARBA" id="ARBA00022989"/>
    </source>
</evidence>
<feature type="region of interest" description="Disordered" evidence="5">
    <location>
        <begin position="674"/>
        <end position="728"/>
    </location>
</feature>
<gene>
    <name evidence="8" type="ORF">DBRI00130_LOCUS7133</name>
</gene>
<dbReference type="GO" id="GO:0055085">
    <property type="term" value="P:transmembrane transport"/>
    <property type="evidence" value="ECO:0007669"/>
    <property type="project" value="InterPro"/>
</dbReference>
<evidence type="ECO:0000256" key="4">
    <source>
        <dbReference type="ARBA" id="ARBA00023136"/>
    </source>
</evidence>